<dbReference type="InterPro" id="IPR043131">
    <property type="entry name" value="BCAT-like_N"/>
</dbReference>
<keyword evidence="7 10" id="KW-0100">Branched-chain amino acid biosynthesis</keyword>
<dbReference type="InterPro" id="IPR036038">
    <property type="entry name" value="Aminotransferase-like"/>
</dbReference>
<keyword evidence="3 10" id="KW-0032">Aminotransferase</keyword>
<dbReference type="GO" id="GO:0008483">
    <property type="term" value="F:transaminase activity"/>
    <property type="evidence" value="ECO:0007669"/>
    <property type="project" value="UniProtKB-KW"/>
</dbReference>
<evidence type="ECO:0000256" key="10">
    <source>
        <dbReference type="RuleBase" id="RU004517"/>
    </source>
</evidence>
<dbReference type="EMBL" id="JADAQX010000551">
    <property type="protein sequence ID" value="KAF8819922.1"/>
    <property type="molecule type" value="Genomic_DNA"/>
</dbReference>
<evidence type="ECO:0000256" key="7">
    <source>
        <dbReference type="ARBA" id="ARBA00023304"/>
    </source>
</evidence>
<dbReference type="InterPro" id="IPR018300">
    <property type="entry name" value="Aminotrans_IV_CS"/>
</dbReference>
<dbReference type="Gene3D" id="3.20.10.10">
    <property type="entry name" value="D-amino Acid Aminotransferase, subunit A, domain 2"/>
    <property type="match status" value="1"/>
</dbReference>
<sequence length="454" mass="50518">MTSTRAILAINAVATRALRQAFCGCWHSINGGRNNFCKEGYLAMATVSPFSSLAKPSVMESSSFETNHALKMEEMPSPRLPAKLNAESLVVIPSLKSQLSTMPPLTELRFGRYFTDHMLTINWDIQNGWHYPIISTLEPLSLHPACTALHYGLEIFEGLKGFKTKNGKVILFRPDQNLKRMNRSAARMALPTFDEDQMLILIKKLVELDKEWIPQEEGFSLYIRPCLFSTHCSLGVDVPSSAKLVVILSPCGPYYKNGFNPIQLHAETKFSRAYPGSVGDCKVGGNYGPTVSVQGSAAKKGYSQILWLHPSGEDFKLTEAGTMNLFVHWVTPEGKKQLITPPVRDNLILPGITRDAIIKLTQEGGEIEVIEGEILMRRDFLKAHKEDRLLEVFGAGTAAVVSPIKSIGFEGNEYILPVNKEKPDEMIGPLGKRLVTQLYDIQYGRAPHEWAVEI</sequence>
<dbReference type="CDD" id="cd01557">
    <property type="entry name" value="BCAT_beta_family"/>
    <property type="match status" value="1"/>
</dbReference>
<comment type="catalytic activity">
    <reaction evidence="10">
        <text>L-leucine + 2-oxoglutarate = 4-methyl-2-oxopentanoate + L-glutamate</text>
        <dbReference type="Rhea" id="RHEA:18321"/>
        <dbReference type="ChEBI" id="CHEBI:16810"/>
        <dbReference type="ChEBI" id="CHEBI:17865"/>
        <dbReference type="ChEBI" id="CHEBI:29985"/>
        <dbReference type="ChEBI" id="CHEBI:57427"/>
        <dbReference type="EC" id="2.6.1.42"/>
    </reaction>
</comment>
<keyword evidence="6 9" id="KW-0663">Pyridoxal phosphate</keyword>
<dbReference type="NCBIfam" id="NF009897">
    <property type="entry name" value="PRK13357.1"/>
    <property type="match status" value="1"/>
</dbReference>
<comment type="similarity">
    <text evidence="2 8">Belongs to the class-IV pyridoxal-phosphate-dependent aminotransferase family.</text>
</comment>
<accession>A0ABQ7J7G6</accession>
<comment type="cofactor">
    <cofactor evidence="1 9">
        <name>pyridoxal 5'-phosphate</name>
        <dbReference type="ChEBI" id="CHEBI:597326"/>
    </cofactor>
</comment>
<dbReference type="NCBIfam" id="TIGR01123">
    <property type="entry name" value="ilvE_II"/>
    <property type="match status" value="1"/>
</dbReference>
<evidence type="ECO:0000256" key="1">
    <source>
        <dbReference type="ARBA" id="ARBA00001933"/>
    </source>
</evidence>
<name>A0ABQ7J7G6_9APIC</name>
<evidence type="ECO:0000256" key="9">
    <source>
        <dbReference type="RuleBase" id="RU004516"/>
    </source>
</evidence>
<dbReference type="PANTHER" id="PTHR11825:SF44">
    <property type="entry name" value="BRANCHED-CHAIN-AMINO-ACID AMINOTRANSFERASE"/>
    <property type="match status" value="1"/>
</dbReference>
<dbReference type="PANTHER" id="PTHR11825">
    <property type="entry name" value="SUBGROUP IIII AMINOTRANSFERASE"/>
    <property type="match status" value="1"/>
</dbReference>
<evidence type="ECO:0000256" key="6">
    <source>
        <dbReference type="ARBA" id="ARBA00022898"/>
    </source>
</evidence>
<organism evidence="11 12">
    <name type="scientific">Cardiosporidium cionae</name>
    <dbReference type="NCBI Taxonomy" id="476202"/>
    <lineage>
        <taxon>Eukaryota</taxon>
        <taxon>Sar</taxon>
        <taxon>Alveolata</taxon>
        <taxon>Apicomplexa</taxon>
        <taxon>Aconoidasida</taxon>
        <taxon>Nephromycida</taxon>
        <taxon>Cardiosporidium</taxon>
    </lineage>
</organism>
<dbReference type="Gene3D" id="3.30.470.10">
    <property type="match status" value="1"/>
</dbReference>
<keyword evidence="5 10" id="KW-0808">Transferase</keyword>
<dbReference type="SUPFAM" id="SSF56752">
    <property type="entry name" value="D-aminoacid aminotransferase-like PLP-dependent enzymes"/>
    <property type="match status" value="1"/>
</dbReference>
<dbReference type="PROSITE" id="PS00770">
    <property type="entry name" value="AA_TRANSFER_CLASS_4"/>
    <property type="match status" value="1"/>
</dbReference>
<dbReference type="Proteomes" id="UP000823046">
    <property type="component" value="Unassembled WGS sequence"/>
</dbReference>
<comment type="caution">
    <text evidence="11">The sequence shown here is derived from an EMBL/GenBank/DDBJ whole genome shotgun (WGS) entry which is preliminary data.</text>
</comment>
<proteinExistence type="inferred from homology"/>
<dbReference type="InterPro" id="IPR005786">
    <property type="entry name" value="B_amino_transII"/>
</dbReference>
<dbReference type="EC" id="2.6.1.42" evidence="10"/>
<evidence type="ECO:0000256" key="4">
    <source>
        <dbReference type="ARBA" id="ARBA00022605"/>
    </source>
</evidence>
<comment type="catalytic activity">
    <reaction evidence="10">
        <text>L-valine + 2-oxoglutarate = 3-methyl-2-oxobutanoate + L-glutamate</text>
        <dbReference type="Rhea" id="RHEA:24813"/>
        <dbReference type="ChEBI" id="CHEBI:11851"/>
        <dbReference type="ChEBI" id="CHEBI:16810"/>
        <dbReference type="ChEBI" id="CHEBI:29985"/>
        <dbReference type="ChEBI" id="CHEBI:57762"/>
        <dbReference type="EC" id="2.6.1.42"/>
    </reaction>
</comment>
<dbReference type="Pfam" id="PF01063">
    <property type="entry name" value="Aminotran_4"/>
    <property type="match status" value="1"/>
</dbReference>
<evidence type="ECO:0000313" key="11">
    <source>
        <dbReference type="EMBL" id="KAF8819922.1"/>
    </source>
</evidence>
<protein>
    <recommendedName>
        <fullName evidence="10">Branched-chain-amino-acid aminotransferase</fullName>
        <ecNumber evidence="10">2.6.1.42</ecNumber>
    </recommendedName>
</protein>
<comment type="catalytic activity">
    <reaction evidence="10">
        <text>L-isoleucine + 2-oxoglutarate = (S)-3-methyl-2-oxopentanoate + L-glutamate</text>
        <dbReference type="Rhea" id="RHEA:24801"/>
        <dbReference type="ChEBI" id="CHEBI:16810"/>
        <dbReference type="ChEBI" id="CHEBI:29985"/>
        <dbReference type="ChEBI" id="CHEBI:35146"/>
        <dbReference type="ChEBI" id="CHEBI:58045"/>
        <dbReference type="EC" id="2.6.1.42"/>
    </reaction>
</comment>
<dbReference type="InterPro" id="IPR001544">
    <property type="entry name" value="Aminotrans_IV"/>
</dbReference>
<dbReference type="InterPro" id="IPR043132">
    <property type="entry name" value="BCAT-like_C"/>
</dbReference>
<keyword evidence="12" id="KW-1185">Reference proteome</keyword>
<gene>
    <name evidence="11" type="ORF">IE077_000611</name>
</gene>
<keyword evidence="4 10" id="KW-0028">Amino-acid biosynthesis</keyword>
<reference evidence="11 12" key="1">
    <citation type="journal article" date="2020" name="bioRxiv">
        <title>Metabolic contributions of an alphaproteobacterial endosymbiont in the apicomplexan Cardiosporidium cionae.</title>
        <authorList>
            <person name="Hunter E.S."/>
            <person name="Paight C.J."/>
            <person name="Lane C.E."/>
        </authorList>
    </citation>
    <scope>NUCLEOTIDE SEQUENCE [LARGE SCALE GENOMIC DNA]</scope>
    <source>
        <strain evidence="11">ESH_2018</strain>
    </source>
</reference>
<evidence type="ECO:0000256" key="8">
    <source>
        <dbReference type="RuleBase" id="RU004106"/>
    </source>
</evidence>
<evidence type="ECO:0000256" key="3">
    <source>
        <dbReference type="ARBA" id="ARBA00022576"/>
    </source>
</evidence>
<evidence type="ECO:0000256" key="2">
    <source>
        <dbReference type="ARBA" id="ARBA00009320"/>
    </source>
</evidence>
<dbReference type="InterPro" id="IPR033939">
    <property type="entry name" value="BCAT_family"/>
</dbReference>
<evidence type="ECO:0000256" key="5">
    <source>
        <dbReference type="ARBA" id="ARBA00022679"/>
    </source>
</evidence>
<evidence type="ECO:0000313" key="12">
    <source>
        <dbReference type="Proteomes" id="UP000823046"/>
    </source>
</evidence>